<evidence type="ECO:0000313" key="2">
    <source>
        <dbReference type="Proteomes" id="UP000003477"/>
    </source>
</evidence>
<name>G5JDT7_CROWT</name>
<dbReference type="GeneID" id="88768869"/>
<dbReference type="AlphaFoldDB" id="G5JDT7"/>
<dbReference type="Proteomes" id="UP000003477">
    <property type="component" value="Unassembled WGS sequence"/>
</dbReference>
<dbReference type="PATRIC" id="fig|423471.3.peg.5209"/>
<comment type="caution">
    <text evidence="1">The sequence shown here is derived from an EMBL/GenBank/DDBJ whole genome shotgun (WGS) entry which is preliminary data.</text>
</comment>
<gene>
    <name evidence="1" type="ORF">CWATWH0003_5576</name>
</gene>
<reference evidence="1 2" key="1">
    <citation type="journal article" date="2011" name="Front. Microbiol.">
        <title>Two Strains of Crocosphaera watsonii with Highly Conserved Genomes are Distinguished by Strain-Specific Features.</title>
        <authorList>
            <person name="Bench S.R."/>
            <person name="Ilikchyan I.N."/>
            <person name="Tripp H.J."/>
            <person name="Zehr J.P."/>
        </authorList>
    </citation>
    <scope>NUCLEOTIDE SEQUENCE [LARGE SCALE GENOMIC DNA]</scope>
    <source>
        <strain evidence="1 2">WH 0003</strain>
    </source>
</reference>
<protein>
    <submittedName>
        <fullName evidence="1">Uncharacterized protein</fullName>
    </submittedName>
</protein>
<dbReference type="RefSeq" id="WP_007308529.1">
    <property type="nucleotide sequence ID" value="NZ_AESD01000881.1"/>
</dbReference>
<organism evidence="1 2">
    <name type="scientific">Crocosphaera watsonii WH 0003</name>
    <dbReference type="NCBI Taxonomy" id="423471"/>
    <lineage>
        <taxon>Bacteria</taxon>
        <taxon>Bacillati</taxon>
        <taxon>Cyanobacteriota</taxon>
        <taxon>Cyanophyceae</taxon>
        <taxon>Oscillatoriophycideae</taxon>
        <taxon>Chroococcales</taxon>
        <taxon>Aphanothecaceae</taxon>
        <taxon>Crocosphaera</taxon>
    </lineage>
</organism>
<proteinExistence type="predicted"/>
<dbReference type="EMBL" id="AESD01000881">
    <property type="protein sequence ID" value="EHJ09645.1"/>
    <property type="molecule type" value="Genomic_DNA"/>
</dbReference>
<evidence type="ECO:0000313" key="1">
    <source>
        <dbReference type="EMBL" id="EHJ09645.1"/>
    </source>
</evidence>
<sequence>MAITHQFQATVQKRIKTDAKFRLSLLTEAINCLIHGEFTIGKAILRDYINATIGFTKLGTLTNKSSKSLMRMLSDTGNPQAKNLLEIIAQLQKIEGVELDVQINES</sequence>
<accession>G5JDT7</accession>